<dbReference type="PANTHER" id="PTHR43132">
    <property type="entry name" value="ARSENICAL RESISTANCE OPERON REPRESSOR ARSR-RELATED"/>
    <property type="match status" value="1"/>
</dbReference>
<keyword evidence="3" id="KW-0804">Transcription</keyword>
<protein>
    <submittedName>
        <fullName evidence="5">ArsR family transcriptional regulator</fullName>
    </submittedName>
</protein>
<dbReference type="SMART" id="SM00418">
    <property type="entry name" value="HTH_ARSR"/>
    <property type="match status" value="1"/>
</dbReference>
<dbReference type="InterPro" id="IPR036388">
    <property type="entry name" value="WH-like_DNA-bd_sf"/>
</dbReference>
<dbReference type="PANTHER" id="PTHR43132:SF2">
    <property type="entry name" value="ARSENICAL RESISTANCE OPERON REPRESSOR ARSR-RELATED"/>
    <property type="match status" value="1"/>
</dbReference>
<keyword evidence="2" id="KW-0238">DNA-binding</keyword>
<dbReference type="NCBIfam" id="NF033788">
    <property type="entry name" value="HTH_metalloreg"/>
    <property type="match status" value="1"/>
</dbReference>
<dbReference type="GO" id="GO:0003677">
    <property type="term" value="F:DNA binding"/>
    <property type="evidence" value="ECO:0007669"/>
    <property type="project" value="UniProtKB-KW"/>
</dbReference>
<dbReference type="Proteomes" id="UP000228945">
    <property type="component" value="Chromosome"/>
</dbReference>
<dbReference type="SUPFAM" id="SSF46785">
    <property type="entry name" value="Winged helix' DNA-binding domain"/>
    <property type="match status" value="1"/>
</dbReference>
<dbReference type="InterPro" id="IPR011991">
    <property type="entry name" value="ArsR-like_HTH"/>
</dbReference>
<dbReference type="AlphaFoldDB" id="A0A2D2AT28"/>
<evidence type="ECO:0000259" key="4">
    <source>
        <dbReference type="PROSITE" id="PS50987"/>
    </source>
</evidence>
<dbReference type="InterPro" id="IPR036390">
    <property type="entry name" value="WH_DNA-bd_sf"/>
</dbReference>
<organism evidence="5 6">
    <name type="scientific">Caulobacter mirabilis</name>
    <dbReference type="NCBI Taxonomy" id="69666"/>
    <lineage>
        <taxon>Bacteria</taxon>
        <taxon>Pseudomonadati</taxon>
        <taxon>Pseudomonadota</taxon>
        <taxon>Alphaproteobacteria</taxon>
        <taxon>Caulobacterales</taxon>
        <taxon>Caulobacteraceae</taxon>
        <taxon>Caulobacter</taxon>
    </lineage>
</organism>
<gene>
    <name evidence="5" type="ORF">CSW64_01400</name>
</gene>
<keyword evidence="1" id="KW-0805">Transcription regulation</keyword>
<dbReference type="CDD" id="cd00090">
    <property type="entry name" value="HTH_ARSR"/>
    <property type="match status" value="1"/>
</dbReference>
<accession>A0A2D2AT28</accession>
<evidence type="ECO:0000256" key="2">
    <source>
        <dbReference type="ARBA" id="ARBA00023125"/>
    </source>
</evidence>
<evidence type="ECO:0000256" key="3">
    <source>
        <dbReference type="ARBA" id="ARBA00023163"/>
    </source>
</evidence>
<dbReference type="EMBL" id="CP024201">
    <property type="protein sequence ID" value="ATQ41159.1"/>
    <property type="molecule type" value="Genomic_DNA"/>
</dbReference>
<sequence length="124" mass="13613">MATMFDLANFDITRFEASAGKAAGLLRALANERRLMILCQLADGELSVGELLPRVGLSQSALSQHLAVLREEAIVATRREGQVIRYRIADPAAMRVVETLAEIFCPPDMRKSHEPRPADAPDPD</sequence>
<dbReference type="PRINTS" id="PR00778">
    <property type="entry name" value="HTHARSR"/>
</dbReference>
<dbReference type="PROSITE" id="PS50987">
    <property type="entry name" value="HTH_ARSR_2"/>
    <property type="match status" value="1"/>
</dbReference>
<dbReference type="Gene3D" id="1.10.10.10">
    <property type="entry name" value="Winged helix-like DNA-binding domain superfamily/Winged helix DNA-binding domain"/>
    <property type="match status" value="1"/>
</dbReference>
<evidence type="ECO:0000256" key="1">
    <source>
        <dbReference type="ARBA" id="ARBA00023015"/>
    </source>
</evidence>
<dbReference type="GO" id="GO:0003700">
    <property type="term" value="F:DNA-binding transcription factor activity"/>
    <property type="evidence" value="ECO:0007669"/>
    <property type="project" value="InterPro"/>
</dbReference>
<dbReference type="Pfam" id="PF01022">
    <property type="entry name" value="HTH_5"/>
    <property type="match status" value="1"/>
</dbReference>
<dbReference type="InterPro" id="IPR001845">
    <property type="entry name" value="HTH_ArsR_DNA-bd_dom"/>
</dbReference>
<reference evidence="5 6" key="1">
    <citation type="submission" date="2017-10" db="EMBL/GenBank/DDBJ databases">
        <title>Genome sequence of Caulobacter mirabilis FWC38.</title>
        <authorList>
            <person name="Fiebig A."/>
            <person name="Crosson S."/>
        </authorList>
    </citation>
    <scope>NUCLEOTIDE SEQUENCE [LARGE SCALE GENOMIC DNA]</scope>
    <source>
        <strain evidence="5 6">FWC 38</strain>
    </source>
</reference>
<dbReference type="InterPro" id="IPR051011">
    <property type="entry name" value="Metal_resp_trans_reg"/>
</dbReference>
<keyword evidence="6" id="KW-1185">Reference proteome</keyword>
<evidence type="ECO:0000313" key="5">
    <source>
        <dbReference type="EMBL" id="ATQ41159.1"/>
    </source>
</evidence>
<dbReference type="KEGG" id="cmb:CSW64_01400"/>
<proteinExistence type="predicted"/>
<dbReference type="OrthoDB" id="194599at2"/>
<evidence type="ECO:0000313" key="6">
    <source>
        <dbReference type="Proteomes" id="UP000228945"/>
    </source>
</evidence>
<feature type="domain" description="HTH arsR-type" evidence="4">
    <location>
        <begin position="14"/>
        <end position="111"/>
    </location>
</feature>
<name>A0A2D2AT28_9CAUL</name>
<dbReference type="RefSeq" id="WP_099620416.1">
    <property type="nucleotide sequence ID" value="NZ_CP024201.1"/>
</dbReference>